<gene>
    <name evidence="10" type="primary">trpA_2</name>
    <name evidence="10" type="ORF">GCM10010421_17140</name>
</gene>
<comment type="similarity">
    <text evidence="9">Belongs to the TrpA family.</text>
</comment>
<evidence type="ECO:0000256" key="3">
    <source>
        <dbReference type="ARBA" id="ARBA00012043"/>
    </source>
</evidence>
<dbReference type="Pfam" id="PF00290">
    <property type="entry name" value="Trp_syntA"/>
    <property type="match status" value="1"/>
</dbReference>
<accession>A0ABN3JGD2</accession>
<dbReference type="InterPro" id="IPR002028">
    <property type="entry name" value="Trp_synthase_suA"/>
</dbReference>
<organism evidence="10 11">
    <name type="scientific">Streptomyces glaucus</name>
    <dbReference type="NCBI Taxonomy" id="284029"/>
    <lineage>
        <taxon>Bacteria</taxon>
        <taxon>Bacillati</taxon>
        <taxon>Actinomycetota</taxon>
        <taxon>Actinomycetes</taxon>
        <taxon>Kitasatosporales</taxon>
        <taxon>Streptomycetaceae</taxon>
        <taxon>Streptomyces</taxon>
    </lineage>
</organism>
<comment type="catalytic activity">
    <reaction evidence="8">
        <text>(1S,2R)-1-C-(indol-3-yl)glycerol 3-phosphate + L-serine = D-glyceraldehyde 3-phosphate + L-tryptophan + H2O</text>
        <dbReference type="Rhea" id="RHEA:10532"/>
        <dbReference type="ChEBI" id="CHEBI:15377"/>
        <dbReference type="ChEBI" id="CHEBI:33384"/>
        <dbReference type="ChEBI" id="CHEBI:57912"/>
        <dbReference type="ChEBI" id="CHEBI:58866"/>
        <dbReference type="ChEBI" id="CHEBI:59776"/>
        <dbReference type="EC" id="4.2.1.20"/>
    </reaction>
</comment>
<dbReference type="PANTHER" id="PTHR43406:SF1">
    <property type="entry name" value="TRYPTOPHAN SYNTHASE ALPHA CHAIN, CHLOROPLASTIC"/>
    <property type="match status" value="1"/>
</dbReference>
<protein>
    <recommendedName>
        <fullName evidence="3">tryptophan synthase</fullName>
        <ecNumber evidence="3">4.2.1.20</ecNumber>
    </recommendedName>
</protein>
<reference evidence="11" key="1">
    <citation type="journal article" date="2019" name="Int. J. Syst. Evol. Microbiol.">
        <title>The Global Catalogue of Microorganisms (GCM) 10K type strain sequencing project: providing services to taxonomists for standard genome sequencing and annotation.</title>
        <authorList>
            <consortium name="The Broad Institute Genomics Platform"/>
            <consortium name="The Broad Institute Genome Sequencing Center for Infectious Disease"/>
            <person name="Wu L."/>
            <person name="Ma J."/>
        </authorList>
    </citation>
    <scope>NUCLEOTIDE SEQUENCE [LARGE SCALE GENOMIC DNA]</scope>
    <source>
        <strain evidence="11">JCM 6922</strain>
    </source>
</reference>
<evidence type="ECO:0000313" key="11">
    <source>
        <dbReference type="Proteomes" id="UP001500460"/>
    </source>
</evidence>
<evidence type="ECO:0000256" key="9">
    <source>
        <dbReference type="RuleBase" id="RU003662"/>
    </source>
</evidence>
<evidence type="ECO:0000256" key="5">
    <source>
        <dbReference type="ARBA" id="ARBA00022822"/>
    </source>
</evidence>
<dbReference type="InterPro" id="IPR011060">
    <property type="entry name" value="RibuloseP-bd_barrel"/>
</dbReference>
<evidence type="ECO:0000313" key="10">
    <source>
        <dbReference type="EMBL" id="GAA2429570.1"/>
    </source>
</evidence>
<evidence type="ECO:0000256" key="6">
    <source>
        <dbReference type="ARBA" id="ARBA00023141"/>
    </source>
</evidence>
<evidence type="ECO:0000256" key="8">
    <source>
        <dbReference type="ARBA" id="ARBA00049047"/>
    </source>
</evidence>
<dbReference type="NCBIfam" id="TIGR00262">
    <property type="entry name" value="trpA"/>
    <property type="match status" value="1"/>
</dbReference>
<keyword evidence="5" id="KW-0822">Tryptophan biosynthesis</keyword>
<dbReference type="Proteomes" id="UP001500460">
    <property type="component" value="Unassembled WGS sequence"/>
</dbReference>
<keyword evidence="7" id="KW-0456">Lyase</keyword>
<proteinExistence type="inferred from homology"/>
<dbReference type="RefSeq" id="WP_344601256.1">
    <property type="nucleotide sequence ID" value="NZ_BAAATK010000008.1"/>
</dbReference>
<keyword evidence="6" id="KW-0057">Aromatic amino acid biosynthesis</keyword>
<comment type="caution">
    <text evidence="10">The sequence shown here is derived from an EMBL/GenBank/DDBJ whole genome shotgun (WGS) entry which is preliminary data.</text>
</comment>
<dbReference type="EMBL" id="BAAATK010000008">
    <property type="protein sequence ID" value="GAA2429570.1"/>
    <property type="molecule type" value="Genomic_DNA"/>
</dbReference>
<comment type="pathway">
    <text evidence="1">Amino-acid biosynthesis; L-tryptophan biosynthesis; L-tryptophan from chorismate: step 5/5.</text>
</comment>
<evidence type="ECO:0000256" key="1">
    <source>
        <dbReference type="ARBA" id="ARBA00004733"/>
    </source>
</evidence>
<dbReference type="InterPro" id="IPR013785">
    <property type="entry name" value="Aldolase_TIM"/>
</dbReference>
<sequence>MPTPAQALQNVLGRPHCGLGVFVPAGLYPPAAERRTLARLAAAGADLFEVGLPHHTPFLDGPVIRSAYRRVLDGGAVLDRTLHAVEHAAGHAPAVVMTYWEPVRRHGPERLARSLREAGAAGVMVVDLPDEEAGAWHRLTATLGLTAPRLALRTTPPRQLAAIAAHASGWLYAPASAAPTGYRGPLDVPALAAAVRRLRRAGPLPVVSGVGISTPRRAADVAPLVDAVVIGTPVVRALTQGPCQAGELVASFAHALRPTPRAYPAVHSPHRRVPQPAPS</sequence>
<evidence type="ECO:0000256" key="7">
    <source>
        <dbReference type="ARBA" id="ARBA00023239"/>
    </source>
</evidence>
<comment type="subunit">
    <text evidence="2">Tetramer of two alpha and two beta chains.</text>
</comment>
<evidence type="ECO:0000256" key="2">
    <source>
        <dbReference type="ARBA" id="ARBA00011270"/>
    </source>
</evidence>
<name>A0ABN3JGD2_9ACTN</name>
<dbReference type="EC" id="4.2.1.20" evidence="3"/>
<dbReference type="PANTHER" id="PTHR43406">
    <property type="entry name" value="TRYPTOPHAN SYNTHASE, ALPHA CHAIN"/>
    <property type="match status" value="1"/>
</dbReference>
<keyword evidence="4" id="KW-0028">Amino-acid biosynthesis</keyword>
<dbReference type="CDD" id="cd04724">
    <property type="entry name" value="Tryptophan_synthase_alpha"/>
    <property type="match status" value="1"/>
</dbReference>
<keyword evidence="11" id="KW-1185">Reference proteome</keyword>
<dbReference type="SUPFAM" id="SSF51366">
    <property type="entry name" value="Ribulose-phoshate binding barrel"/>
    <property type="match status" value="1"/>
</dbReference>
<dbReference type="Gene3D" id="3.20.20.70">
    <property type="entry name" value="Aldolase class I"/>
    <property type="match status" value="1"/>
</dbReference>
<evidence type="ECO:0000256" key="4">
    <source>
        <dbReference type="ARBA" id="ARBA00022605"/>
    </source>
</evidence>